<accession>A0A820ZZD3</accession>
<feature type="non-terminal residue" evidence="3">
    <location>
        <position position="1"/>
    </location>
</feature>
<dbReference type="Proteomes" id="UP000663825">
    <property type="component" value="Unassembled WGS sequence"/>
</dbReference>
<dbReference type="EMBL" id="CAJOBO010007073">
    <property type="protein sequence ID" value="CAF4569542.1"/>
    <property type="molecule type" value="Genomic_DNA"/>
</dbReference>
<evidence type="ECO:0000313" key="6">
    <source>
        <dbReference type="Proteomes" id="UP000663851"/>
    </source>
</evidence>
<comment type="caution">
    <text evidence="3">The sequence shown here is derived from an EMBL/GenBank/DDBJ whole genome shotgun (WGS) entry which is preliminary data.</text>
</comment>
<dbReference type="Proteomes" id="UP000663848">
    <property type="component" value="Unassembled WGS sequence"/>
</dbReference>
<organism evidence="3 6">
    <name type="scientific">Rotaria socialis</name>
    <dbReference type="NCBI Taxonomy" id="392032"/>
    <lineage>
        <taxon>Eukaryota</taxon>
        <taxon>Metazoa</taxon>
        <taxon>Spiralia</taxon>
        <taxon>Gnathifera</taxon>
        <taxon>Rotifera</taxon>
        <taxon>Eurotatoria</taxon>
        <taxon>Bdelloidea</taxon>
        <taxon>Philodinida</taxon>
        <taxon>Philodinidae</taxon>
        <taxon>Rotaria</taxon>
    </lineage>
</organism>
<evidence type="ECO:0000313" key="4">
    <source>
        <dbReference type="EMBL" id="CAF4598353.1"/>
    </source>
</evidence>
<protein>
    <submittedName>
        <fullName evidence="3">Uncharacterized protein</fullName>
    </submittedName>
</protein>
<dbReference type="Proteomes" id="UP000663872">
    <property type="component" value="Unassembled WGS sequence"/>
</dbReference>
<evidence type="ECO:0000313" key="3">
    <source>
        <dbReference type="EMBL" id="CAF4569542.1"/>
    </source>
</evidence>
<dbReference type="AlphaFoldDB" id="A0A820ZZD3"/>
<dbReference type="Proteomes" id="UP000663873">
    <property type="component" value="Unassembled WGS sequence"/>
</dbReference>
<evidence type="ECO:0000313" key="1">
    <source>
        <dbReference type="EMBL" id="CAF3450954.1"/>
    </source>
</evidence>
<dbReference type="EMBL" id="CAJNXB010005827">
    <property type="protein sequence ID" value="CAF3450954.1"/>
    <property type="molecule type" value="Genomic_DNA"/>
</dbReference>
<dbReference type="EMBL" id="CAJOBR010011144">
    <property type="protein sequence ID" value="CAF4902109.1"/>
    <property type="molecule type" value="Genomic_DNA"/>
</dbReference>
<proteinExistence type="predicted"/>
<keyword evidence="7" id="KW-1185">Reference proteome</keyword>
<sequence length="141" mass="16251">ITIDHFINAIHVVYRNAVVLAVFTLLPNKIQHTDSRLFDKLVELRPSRSSTFIMIDFEKVCINSSAHHVNKIVALAFLPSTNVSQGFGSLHKSLPQILHPLLDYFEDTYVVRNRPQRRSKPMFEIECYNVNILHFGYSLIV</sequence>
<name>A0A820ZZD3_9BILA</name>
<dbReference type="Proteomes" id="UP000663851">
    <property type="component" value="Unassembled WGS sequence"/>
</dbReference>
<reference evidence="3" key="1">
    <citation type="submission" date="2021-02" db="EMBL/GenBank/DDBJ databases">
        <authorList>
            <person name="Nowell W R."/>
        </authorList>
    </citation>
    <scope>NUCLEOTIDE SEQUENCE</scope>
</reference>
<dbReference type="EMBL" id="CAJOBP010021198">
    <property type="protein sequence ID" value="CAF4598353.1"/>
    <property type="molecule type" value="Genomic_DNA"/>
</dbReference>
<evidence type="ECO:0000313" key="5">
    <source>
        <dbReference type="EMBL" id="CAF4902109.1"/>
    </source>
</evidence>
<gene>
    <name evidence="2" type="ORF">GRG538_LOCUS32909</name>
    <name evidence="3" type="ORF">HFQ381_LOCUS31930</name>
    <name evidence="5" type="ORF">QYT958_LOCUS30818</name>
    <name evidence="1" type="ORF">TIS948_LOCUS31927</name>
    <name evidence="4" type="ORF">UJA718_LOCUS31163</name>
</gene>
<evidence type="ECO:0000313" key="7">
    <source>
        <dbReference type="Proteomes" id="UP000663873"/>
    </source>
</evidence>
<evidence type="ECO:0000313" key="2">
    <source>
        <dbReference type="EMBL" id="CAF3778439.1"/>
    </source>
</evidence>
<dbReference type="EMBL" id="CAJNYT010005840">
    <property type="protein sequence ID" value="CAF3778439.1"/>
    <property type="molecule type" value="Genomic_DNA"/>
</dbReference>